<organism evidence="3 4">
    <name type="scientific">Plakobranchus ocellatus</name>
    <dbReference type="NCBI Taxonomy" id="259542"/>
    <lineage>
        <taxon>Eukaryota</taxon>
        <taxon>Metazoa</taxon>
        <taxon>Spiralia</taxon>
        <taxon>Lophotrochozoa</taxon>
        <taxon>Mollusca</taxon>
        <taxon>Gastropoda</taxon>
        <taxon>Heterobranchia</taxon>
        <taxon>Euthyneura</taxon>
        <taxon>Panpulmonata</taxon>
        <taxon>Sacoglossa</taxon>
        <taxon>Placobranchoidea</taxon>
        <taxon>Plakobranchidae</taxon>
        <taxon>Plakobranchus</taxon>
    </lineage>
</organism>
<feature type="compositionally biased region" description="Acidic residues" evidence="1">
    <location>
        <begin position="155"/>
        <end position="176"/>
    </location>
</feature>
<reference evidence="3 4" key="1">
    <citation type="journal article" date="2021" name="Elife">
        <title>Chloroplast acquisition without the gene transfer in kleptoplastic sea slugs, Plakobranchus ocellatus.</title>
        <authorList>
            <person name="Maeda T."/>
            <person name="Takahashi S."/>
            <person name="Yoshida T."/>
            <person name="Shimamura S."/>
            <person name="Takaki Y."/>
            <person name="Nagai Y."/>
            <person name="Toyoda A."/>
            <person name="Suzuki Y."/>
            <person name="Arimoto A."/>
            <person name="Ishii H."/>
            <person name="Satoh N."/>
            <person name="Nishiyama T."/>
            <person name="Hasebe M."/>
            <person name="Maruyama T."/>
            <person name="Minagawa J."/>
            <person name="Obokata J."/>
            <person name="Shigenobu S."/>
        </authorList>
    </citation>
    <scope>NUCLEOTIDE SEQUENCE [LARGE SCALE GENOMIC DNA]</scope>
</reference>
<proteinExistence type="predicted"/>
<sequence length="428" mass="48525">MGRIFCKGQNCVALLAFLICIQYVESRRTVLYYKGSSRFPRNSIVHVESIQRFVKSDSNEFIVIFRKNAYNLKLYVSEPHVLKGIVVYIEPTTIRKISRGVWRATFRDVIISPSHKIIFVSEVGEKDVYTVTFALNIPEIEKTIKIQKNKGTTPDVDDDDEDGDDDDDDGDDDDDAGPAKKVPTVSLPAIPELKMIPTGEVKYVPDLDAGITIFAPMIGENKPSTEYQHTLLDLRTKNLVRDIALRGSECFSEASYESFCEQVIFPISTTQPTGYIFSKVKYDLGSDLIQLHLERSMVLRPTGQEEPFPEDFIKIMGMNELENRDNTCRYGEQCVQGCFVLGYVESDIIVKAIQLDGKEIDIETYPTDYLPPTTRADGIKAYIKSRMWHLLPETLPNAIDKDNILTFKCSVTDEPNDKEISELIKTKI</sequence>
<feature type="chain" id="PRO_5043708086" evidence="2">
    <location>
        <begin position="27"/>
        <end position="428"/>
    </location>
</feature>
<evidence type="ECO:0000313" key="4">
    <source>
        <dbReference type="Proteomes" id="UP000735302"/>
    </source>
</evidence>
<comment type="caution">
    <text evidence="3">The sequence shown here is derived from an EMBL/GenBank/DDBJ whole genome shotgun (WGS) entry which is preliminary data.</text>
</comment>
<evidence type="ECO:0000256" key="1">
    <source>
        <dbReference type="SAM" id="MobiDB-lite"/>
    </source>
</evidence>
<dbReference type="EMBL" id="BLXT01000744">
    <property type="protein sequence ID" value="GFN79906.1"/>
    <property type="molecule type" value="Genomic_DNA"/>
</dbReference>
<feature type="signal peptide" evidence="2">
    <location>
        <begin position="1"/>
        <end position="26"/>
    </location>
</feature>
<feature type="region of interest" description="Disordered" evidence="1">
    <location>
        <begin position="148"/>
        <end position="183"/>
    </location>
</feature>
<evidence type="ECO:0000313" key="3">
    <source>
        <dbReference type="EMBL" id="GFN79906.1"/>
    </source>
</evidence>
<gene>
    <name evidence="3" type="ORF">PoB_000641200</name>
</gene>
<keyword evidence="4" id="KW-1185">Reference proteome</keyword>
<accession>A0AAV3YAR0</accession>
<name>A0AAV3YAR0_9GAST</name>
<feature type="non-terminal residue" evidence="3">
    <location>
        <position position="428"/>
    </location>
</feature>
<evidence type="ECO:0000256" key="2">
    <source>
        <dbReference type="SAM" id="SignalP"/>
    </source>
</evidence>
<protein>
    <submittedName>
        <fullName evidence="3">Uncharacterized protein</fullName>
    </submittedName>
</protein>
<keyword evidence="2" id="KW-0732">Signal</keyword>
<dbReference type="Proteomes" id="UP000735302">
    <property type="component" value="Unassembled WGS sequence"/>
</dbReference>
<dbReference type="AlphaFoldDB" id="A0AAV3YAR0"/>